<dbReference type="EMBL" id="CM003531">
    <property type="protein sequence ID" value="RCV21980.1"/>
    <property type="molecule type" value="Genomic_DNA"/>
</dbReference>
<proteinExistence type="predicted"/>
<gene>
    <name evidence="1" type="ORF">SETIT_4G183000v2</name>
</gene>
<accession>A0A368QXF7</accession>
<evidence type="ECO:0000313" key="1">
    <source>
        <dbReference type="EMBL" id="RCV21980.1"/>
    </source>
</evidence>
<dbReference type="OrthoDB" id="693541at2759"/>
<sequence length="164" mass="19259">MYGLERLKKGIIQRIGNGRSIQIWPDNWIPREVSLKVVTKCTRPRIRWVSNLFENEHRDWYRSLRSIFLPVDGDAILKIRITSNETSDQIAWHFEKLGLFLVRSAYKLALRLQCLDQMASSTIQNQRGGRGYGEISGRQMYHQSCVCLHGDLHQMLLHQILIRR</sequence>
<dbReference type="AlphaFoldDB" id="A0A368QXF7"/>
<organism evidence="1">
    <name type="scientific">Setaria italica</name>
    <name type="common">Foxtail millet</name>
    <name type="synonym">Panicum italicum</name>
    <dbReference type="NCBI Taxonomy" id="4555"/>
    <lineage>
        <taxon>Eukaryota</taxon>
        <taxon>Viridiplantae</taxon>
        <taxon>Streptophyta</taxon>
        <taxon>Embryophyta</taxon>
        <taxon>Tracheophyta</taxon>
        <taxon>Spermatophyta</taxon>
        <taxon>Magnoliopsida</taxon>
        <taxon>Liliopsida</taxon>
        <taxon>Poales</taxon>
        <taxon>Poaceae</taxon>
        <taxon>PACMAD clade</taxon>
        <taxon>Panicoideae</taxon>
        <taxon>Panicodae</taxon>
        <taxon>Paniceae</taxon>
        <taxon>Cenchrinae</taxon>
        <taxon>Setaria</taxon>
    </lineage>
</organism>
<reference evidence="1" key="2">
    <citation type="submission" date="2015-07" db="EMBL/GenBank/DDBJ databases">
        <authorList>
            <person name="Noorani M."/>
        </authorList>
    </citation>
    <scope>NUCLEOTIDE SEQUENCE</scope>
    <source>
        <strain evidence="1">Yugu1</strain>
    </source>
</reference>
<protein>
    <recommendedName>
        <fullName evidence="2">Reverse transcriptase zinc-binding domain-containing protein</fullName>
    </recommendedName>
</protein>
<name>A0A368QXF7_SETIT</name>
<reference evidence="1" key="1">
    <citation type="journal article" date="2012" name="Nat. Biotechnol.">
        <title>Reference genome sequence of the model plant Setaria.</title>
        <authorList>
            <person name="Bennetzen J.L."/>
            <person name="Schmutz J."/>
            <person name="Wang H."/>
            <person name="Percifield R."/>
            <person name="Hawkins J."/>
            <person name="Pontaroli A.C."/>
            <person name="Estep M."/>
            <person name="Feng L."/>
            <person name="Vaughn J.N."/>
            <person name="Grimwood J."/>
            <person name="Jenkins J."/>
            <person name="Barry K."/>
            <person name="Lindquist E."/>
            <person name="Hellsten U."/>
            <person name="Deshpande S."/>
            <person name="Wang X."/>
            <person name="Wu X."/>
            <person name="Mitros T."/>
            <person name="Triplett J."/>
            <person name="Yang X."/>
            <person name="Ye C.Y."/>
            <person name="Mauro-Herrera M."/>
            <person name="Wang L."/>
            <person name="Li P."/>
            <person name="Sharma M."/>
            <person name="Sharma R."/>
            <person name="Ronald P.C."/>
            <person name="Panaud O."/>
            <person name="Kellogg E.A."/>
            <person name="Brutnell T.P."/>
            <person name="Doust A.N."/>
            <person name="Tuskan G.A."/>
            <person name="Rokhsar D."/>
            <person name="Devos K.M."/>
        </authorList>
    </citation>
    <scope>NUCLEOTIDE SEQUENCE [LARGE SCALE GENOMIC DNA]</scope>
    <source>
        <strain evidence="1">Yugu1</strain>
    </source>
</reference>
<evidence type="ECO:0008006" key="2">
    <source>
        <dbReference type="Google" id="ProtNLM"/>
    </source>
</evidence>